<keyword evidence="1" id="KW-0472">Membrane</keyword>
<evidence type="ECO:0000256" key="1">
    <source>
        <dbReference type="SAM" id="Phobius"/>
    </source>
</evidence>
<feature type="transmembrane region" description="Helical" evidence="1">
    <location>
        <begin position="7"/>
        <end position="36"/>
    </location>
</feature>
<sequence length="118" mass="13199">MRKLGLFILAGIAAIILLVNIGPIVLLGLSLVILYYAFKGFMKADTSLSKIVWAIFGLILLTITASNVPALVGLVAAVILYFVYKKWNEDGVTFSNAEKEKDPFVNFEKEWEELKRNF</sequence>
<dbReference type="OrthoDB" id="2971941at2"/>
<dbReference type="EMBL" id="MLQR01000001">
    <property type="protein sequence ID" value="OIJ17309.1"/>
    <property type="molecule type" value="Genomic_DNA"/>
</dbReference>
<feature type="transmembrane region" description="Helical" evidence="1">
    <location>
        <begin position="51"/>
        <end position="84"/>
    </location>
</feature>
<reference evidence="2 3" key="1">
    <citation type="submission" date="2016-10" db="EMBL/GenBank/DDBJ databases">
        <title>Draft genome sequences of four alkaliphilic bacteria belonging to the Anaerobacillus genus.</title>
        <authorList>
            <person name="Bassil N.M."/>
            <person name="Lloyd J.R."/>
        </authorList>
    </citation>
    <scope>NUCLEOTIDE SEQUENCE [LARGE SCALE GENOMIC DNA]</scope>
    <source>
        <strain evidence="2 3">DSM 18345</strain>
    </source>
</reference>
<dbReference type="Proteomes" id="UP000179524">
    <property type="component" value="Unassembled WGS sequence"/>
</dbReference>
<name>A0A1S2LXS0_9BACI</name>
<accession>A0A1S2LXS0</accession>
<dbReference type="AlphaFoldDB" id="A0A1S2LXS0"/>
<gene>
    <name evidence="2" type="ORF">BKP37_02040</name>
</gene>
<keyword evidence="1" id="KW-0812">Transmembrane</keyword>
<organism evidence="2 3">
    <name type="scientific">Anaerobacillus alkalilacustris</name>
    <dbReference type="NCBI Taxonomy" id="393763"/>
    <lineage>
        <taxon>Bacteria</taxon>
        <taxon>Bacillati</taxon>
        <taxon>Bacillota</taxon>
        <taxon>Bacilli</taxon>
        <taxon>Bacillales</taxon>
        <taxon>Bacillaceae</taxon>
        <taxon>Anaerobacillus</taxon>
    </lineage>
</organism>
<evidence type="ECO:0000313" key="3">
    <source>
        <dbReference type="Proteomes" id="UP000179524"/>
    </source>
</evidence>
<proteinExistence type="predicted"/>
<evidence type="ECO:0000313" key="2">
    <source>
        <dbReference type="EMBL" id="OIJ17309.1"/>
    </source>
</evidence>
<keyword evidence="2" id="KW-0966">Cell projection</keyword>
<keyword evidence="2" id="KW-0282">Flagellum</keyword>
<keyword evidence="1" id="KW-1133">Transmembrane helix</keyword>
<keyword evidence="2" id="KW-0969">Cilium</keyword>
<dbReference type="RefSeq" id="WP_071308035.1">
    <property type="nucleotide sequence ID" value="NZ_MLQR01000001.1"/>
</dbReference>
<comment type="caution">
    <text evidence="2">The sequence shown here is derived from an EMBL/GenBank/DDBJ whole genome shotgun (WGS) entry which is preliminary data.</text>
</comment>
<protein>
    <submittedName>
        <fullName evidence="2">Flagellar basal body rod protein</fullName>
    </submittedName>
</protein>
<keyword evidence="3" id="KW-1185">Reference proteome</keyword>